<comment type="caution">
    <text evidence="2">The sequence shown here is derived from an EMBL/GenBank/DDBJ whole genome shotgun (WGS) entry which is preliminary data.</text>
</comment>
<dbReference type="PANTHER" id="PTHR11177">
    <property type="entry name" value="CHITINASE"/>
    <property type="match status" value="1"/>
</dbReference>
<dbReference type="PROSITE" id="PS51910">
    <property type="entry name" value="GH18_2"/>
    <property type="match status" value="1"/>
</dbReference>
<feature type="non-terminal residue" evidence="2">
    <location>
        <position position="1"/>
    </location>
</feature>
<feature type="domain" description="GH18" evidence="1">
    <location>
        <begin position="13"/>
        <end position="77"/>
    </location>
</feature>
<name>A0A401QHA9_SCYTO</name>
<evidence type="ECO:0000313" key="3">
    <source>
        <dbReference type="Proteomes" id="UP000288216"/>
    </source>
</evidence>
<dbReference type="AlphaFoldDB" id="A0A401QHA9"/>
<dbReference type="InterPro" id="IPR001223">
    <property type="entry name" value="Glyco_hydro18_cat"/>
</dbReference>
<dbReference type="InterPro" id="IPR050314">
    <property type="entry name" value="Glycosyl_Hydrlase_18"/>
</dbReference>
<dbReference type="GO" id="GO:0005975">
    <property type="term" value="P:carbohydrate metabolic process"/>
    <property type="evidence" value="ECO:0007669"/>
    <property type="project" value="InterPro"/>
</dbReference>
<sequence>VVLLACLELGSAYRLVCYFTNWAQYRRGPAKYKIDDLDPCLCTHLIYAFAGMKDNKITTFDTNDLTLYHSFNSLKNK</sequence>
<proteinExistence type="predicted"/>
<dbReference type="GO" id="GO:0004568">
    <property type="term" value="F:chitinase activity"/>
    <property type="evidence" value="ECO:0007669"/>
    <property type="project" value="TreeGrafter"/>
</dbReference>
<dbReference type="OMA" id="YPDWAQY"/>
<evidence type="ECO:0000313" key="2">
    <source>
        <dbReference type="EMBL" id="GCB84750.1"/>
    </source>
</evidence>
<protein>
    <recommendedName>
        <fullName evidence="1">GH18 domain-containing protein</fullName>
    </recommendedName>
</protein>
<dbReference type="Proteomes" id="UP000288216">
    <property type="component" value="Unassembled WGS sequence"/>
</dbReference>
<dbReference type="Pfam" id="PF00704">
    <property type="entry name" value="Glyco_hydro_18"/>
    <property type="match status" value="1"/>
</dbReference>
<dbReference type="OrthoDB" id="76388at2759"/>
<reference evidence="2 3" key="1">
    <citation type="journal article" date="2018" name="Nat. Ecol. Evol.">
        <title>Shark genomes provide insights into elasmobranch evolution and the origin of vertebrates.</title>
        <authorList>
            <person name="Hara Y"/>
            <person name="Yamaguchi K"/>
            <person name="Onimaru K"/>
            <person name="Kadota M"/>
            <person name="Koyanagi M"/>
            <person name="Keeley SD"/>
            <person name="Tatsumi K"/>
            <person name="Tanaka K"/>
            <person name="Motone F"/>
            <person name="Kageyama Y"/>
            <person name="Nozu R"/>
            <person name="Adachi N"/>
            <person name="Nishimura O"/>
            <person name="Nakagawa R"/>
            <person name="Tanegashima C"/>
            <person name="Kiyatake I"/>
            <person name="Matsumoto R"/>
            <person name="Murakumo K"/>
            <person name="Nishida K"/>
            <person name="Terakita A"/>
            <person name="Kuratani S"/>
            <person name="Sato K"/>
            <person name="Hyodo S Kuraku.S."/>
        </authorList>
    </citation>
    <scope>NUCLEOTIDE SEQUENCE [LARGE SCALE GENOMIC DNA]</scope>
</reference>
<dbReference type="PANTHER" id="PTHR11177:SF317">
    <property type="entry name" value="CHITINASE 12-RELATED"/>
    <property type="match status" value="1"/>
</dbReference>
<gene>
    <name evidence="2" type="ORF">scyTo_0025369</name>
</gene>
<keyword evidence="3" id="KW-1185">Reference proteome</keyword>
<accession>A0A401QHA9</accession>
<organism evidence="2 3">
    <name type="scientific">Scyliorhinus torazame</name>
    <name type="common">Cloudy catshark</name>
    <name type="synonym">Catulus torazame</name>
    <dbReference type="NCBI Taxonomy" id="75743"/>
    <lineage>
        <taxon>Eukaryota</taxon>
        <taxon>Metazoa</taxon>
        <taxon>Chordata</taxon>
        <taxon>Craniata</taxon>
        <taxon>Vertebrata</taxon>
        <taxon>Chondrichthyes</taxon>
        <taxon>Elasmobranchii</taxon>
        <taxon>Galeomorphii</taxon>
        <taxon>Galeoidea</taxon>
        <taxon>Carcharhiniformes</taxon>
        <taxon>Scyliorhinidae</taxon>
        <taxon>Scyliorhinus</taxon>
    </lineage>
</organism>
<dbReference type="EMBL" id="BFAA01088855">
    <property type="protein sequence ID" value="GCB84750.1"/>
    <property type="molecule type" value="Genomic_DNA"/>
</dbReference>
<dbReference type="InterPro" id="IPR017853">
    <property type="entry name" value="GH"/>
</dbReference>
<dbReference type="Gene3D" id="3.20.20.80">
    <property type="entry name" value="Glycosidases"/>
    <property type="match status" value="1"/>
</dbReference>
<dbReference type="STRING" id="75743.A0A401QHA9"/>
<evidence type="ECO:0000259" key="1">
    <source>
        <dbReference type="PROSITE" id="PS51910"/>
    </source>
</evidence>
<dbReference type="GO" id="GO:0008061">
    <property type="term" value="F:chitin binding"/>
    <property type="evidence" value="ECO:0007669"/>
    <property type="project" value="TreeGrafter"/>
</dbReference>
<dbReference type="SUPFAM" id="SSF51445">
    <property type="entry name" value="(Trans)glycosidases"/>
    <property type="match status" value="1"/>
</dbReference>
<dbReference type="GO" id="GO:0006032">
    <property type="term" value="P:chitin catabolic process"/>
    <property type="evidence" value="ECO:0007669"/>
    <property type="project" value="TreeGrafter"/>
</dbReference>
<dbReference type="GO" id="GO:0005576">
    <property type="term" value="C:extracellular region"/>
    <property type="evidence" value="ECO:0007669"/>
    <property type="project" value="TreeGrafter"/>
</dbReference>